<evidence type="ECO:0000313" key="2">
    <source>
        <dbReference type="EMBL" id="CAB3403637.1"/>
    </source>
</evidence>
<organism evidence="2 3">
    <name type="scientific">Caenorhabditis bovis</name>
    <dbReference type="NCBI Taxonomy" id="2654633"/>
    <lineage>
        <taxon>Eukaryota</taxon>
        <taxon>Metazoa</taxon>
        <taxon>Ecdysozoa</taxon>
        <taxon>Nematoda</taxon>
        <taxon>Chromadorea</taxon>
        <taxon>Rhabditida</taxon>
        <taxon>Rhabditina</taxon>
        <taxon>Rhabditomorpha</taxon>
        <taxon>Rhabditoidea</taxon>
        <taxon>Rhabditidae</taxon>
        <taxon>Peloderinae</taxon>
        <taxon>Caenorhabditis</taxon>
    </lineage>
</organism>
<evidence type="ECO:0000313" key="3">
    <source>
        <dbReference type="Proteomes" id="UP000494206"/>
    </source>
</evidence>
<dbReference type="OrthoDB" id="1470350at2759"/>
<reference evidence="2 3" key="1">
    <citation type="submission" date="2020-04" db="EMBL/GenBank/DDBJ databases">
        <authorList>
            <person name="Laetsch R D."/>
            <person name="Stevens L."/>
            <person name="Kumar S."/>
            <person name="Blaxter L. M."/>
        </authorList>
    </citation>
    <scope>NUCLEOTIDE SEQUENCE [LARGE SCALE GENOMIC DNA]</scope>
</reference>
<dbReference type="Proteomes" id="UP000494206">
    <property type="component" value="Unassembled WGS sequence"/>
</dbReference>
<sequence>MLQVLLYFALNFSGFFFFLYVWNRLPKPKPFDYTTIPGIKLDVNTAEEIPDLVKKPGSLPDRDFKGHFDEVSKFTTLRTFLQFLLYTYGPLNSFWWFDRYVVTVSNEKLVSELKKNRANLIAISPFSIGSYLNGDPKYCTAVEYDTISLKKDGPIENDPQAVLAESVQDNLVIKSDVGATPSEDVFGIEQIKSNLRRVEKMYESKTSLRSRLSRPLVIAFDAEIEIDAHPIPKYIPIIINTEAILTDWSYDELFPKFYAIFYWLPGFYELCEFK</sequence>
<evidence type="ECO:0000256" key="1">
    <source>
        <dbReference type="SAM" id="Phobius"/>
    </source>
</evidence>
<dbReference type="AlphaFoldDB" id="A0A8S1ENA0"/>
<keyword evidence="3" id="KW-1185">Reference proteome</keyword>
<dbReference type="EMBL" id="CADEPM010000003">
    <property type="protein sequence ID" value="CAB3403637.1"/>
    <property type="molecule type" value="Genomic_DNA"/>
</dbReference>
<gene>
    <name evidence="2" type="ORF">CBOVIS_LOCUS6079</name>
</gene>
<feature type="transmembrane region" description="Helical" evidence="1">
    <location>
        <begin position="6"/>
        <end position="22"/>
    </location>
</feature>
<keyword evidence="1" id="KW-0812">Transmembrane</keyword>
<keyword evidence="1" id="KW-0472">Membrane</keyword>
<accession>A0A8S1ENA0</accession>
<protein>
    <submittedName>
        <fullName evidence="2">Uncharacterized protein</fullName>
    </submittedName>
</protein>
<name>A0A8S1ENA0_9PELO</name>
<proteinExistence type="predicted"/>
<comment type="caution">
    <text evidence="2">The sequence shown here is derived from an EMBL/GenBank/DDBJ whole genome shotgun (WGS) entry which is preliminary data.</text>
</comment>
<keyword evidence="1" id="KW-1133">Transmembrane helix</keyword>